<evidence type="ECO:0000313" key="5">
    <source>
        <dbReference type="Proteomes" id="UP000245535"/>
    </source>
</evidence>
<accession>A0A315ZCI9</accession>
<name>A0A315ZCI9_SEDFL</name>
<dbReference type="InterPro" id="IPR024134">
    <property type="entry name" value="SOD_Cu/Zn_/chaperone"/>
</dbReference>
<dbReference type="PROSITE" id="PS51257">
    <property type="entry name" value="PROKAR_LIPOPROTEIN"/>
    <property type="match status" value="1"/>
</dbReference>
<dbReference type="Pfam" id="PF00080">
    <property type="entry name" value="Sod_Cu"/>
    <property type="match status" value="1"/>
</dbReference>
<dbReference type="Proteomes" id="UP000245535">
    <property type="component" value="Unassembled WGS sequence"/>
</dbReference>
<proteinExistence type="inferred from homology"/>
<dbReference type="EMBL" id="QGDO01000002">
    <property type="protein sequence ID" value="PWJ42813.1"/>
    <property type="molecule type" value="Genomic_DNA"/>
</dbReference>
<dbReference type="AlphaFoldDB" id="A0A315ZCI9"/>
<dbReference type="PROSITE" id="PS00087">
    <property type="entry name" value="SOD_CU_ZN_1"/>
    <property type="match status" value="1"/>
</dbReference>
<comment type="caution">
    <text evidence="4">The sequence shown here is derived from an EMBL/GenBank/DDBJ whole genome shotgun (WGS) entry which is preliminary data.</text>
</comment>
<dbReference type="SUPFAM" id="SSF49329">
    <property type="entry name" value="Cu,Zn superoxide dismutase-like"/>
    <property type="match status" value="1"/>
</dbReference>
<keyword evidence="2" id="KW-0732">Signal</keyword>
<dbReference type="InterPro" id="IPR018152">
    <property type="entry name" value="SOD_Cu/Zn_BS"/>
</dbReference>
<protein>
    <submittedName>
        <fullName evidence="4">Cu-Zn family superoxide dismutase</fullName>
    </submittedName>
</protein>
<evidence type="ECO:0000313" key="4">
    <source>
        <dbReference type="EMBL" id="PWJ42813.1"/>
    </source>
</evidence>
<dbReference type="Gene3D" id="2.60.40.200">
    <property type="entry name" value="Superoxide dismutase, copper/zinc binding domain"/>
    <property type="match status" value="1"/>
</dbReference>
<gene>
    <name evidence="4" type="ORF">BC781_102359</name>
</gene>
<dbReference type="PANTHER" id="PTHR10003">
    <property type="entry name" value="SUPEROXIDE DISMUTASE CU-ZN -RELATED"/>
    <property type="match status" value="1"/>
</dbReference>
<feature type="chain" id="PRO_5016244933" evidence="2">
    <location>
        <begin position="20"/>
        <end position="192"/>
    </location>
</feature>
<organism evidence="4 5">
    <name type="scientific">Sediminitomix flava</name>
    <dbReference type="NCBI Taxonomy" id="379075"/>
    <lineage>
        <taxon>Bacteria</taxon>
        <taxon>Pseudomonadati</taxon>
        <taxon>Bacteroidota</taxon>
        <taxon>Cytophagia</taxon>
        <taxon>Cytophagales</taxon>
        <taxon>Flammeovirgaceae</taxon>
        <taxon>Sediminitomix</taxon>
    </lineage>
</organism>
<feature type="signal peptide" evidence="2">
    <location>
        <begin position="1"/>
        <end position="19"/>
    </location>
</feature>
<dbReference type="OrthoDB" id="9792957at2"/>
<sequence length="192" mass="20784">MKIRIFTPLLISLPFFLFVSCQTETKKSETTEEVEVEEVTTEKVAVAVLSAKNNSGLSGEVTFIEKDGKVRMQALVENVSEGEHAIHIHAVGDCSADDGTSAGGHWNPTEHDHGKWEEEHFHKGDIGNLIVGSSGKGQIELETELWCIDCDDQTKNIVGKSIIVHAKADDFKSQPSGAAGARIGCGVIEVKK</sequence>
<feature type="domain" description="Superoxide dismutase copper/zinc binding" evidence="3">
    <location>
        <begin position="58"/>
        <end position="188"/>
    </location>
</feature>
<reference evidence="4 5" key="1">
    <citation type="submission" date="2018-03" db="EMBL/GenBank/DDBJ databases">
        <title>Genomic Encyclopedia of Archaeal and Bacterial Type Strains, Phase II (KMG-II): from individual species to whole genera.</title>
        <authorList>
            <person name="Goeker M."/>
        </authorList>
    </citation>
    <scope>NUCLEOTIDE SEQUENCE [LARGE SCALE GENOMIC DNA]</scope>
    <source>
        <strain evidence="4 5">DSM 28229</strain>
    </source>
</reference>
<dbReference type="CDD" id="cd00305">
    <property type="entry name" value="Cu-Zn_Superoxide_Dismutase"/>
    <property type="match status" value="1"/>
</dbReference>
<evidence type="ECO:0000259" key="3">
    <source>
        <dbReference type="Pfam" id="PF00080"/>
    </source>
</evidence>
<evidence type="ECO:0000256" key="1">
    <source>
        <dbReference type="ARBA" id="ARBA00010457"/>
    </source>
</evidence>
<comment type="similarity">
    <text evidence="1">Belongs to the Cu-Zn superoxide dismutase family.</text>
</comment>
<dbReference type="GO" id="GO:0005507">
    <property type="term" value="F:copper ion binding"/>
    <property type="evidence" value="ECO:0007669"/>
    <property type="project" value="InterPro"/>
</dbReference>
<dbReference type="RefSeq" id="WP_109616936.1">
    <property type="nucleotide sequence ID" value="NZ_QGDO01000002.1"/>
</dbReference>
<evidence type="ECO:0000256" key="2">
    <source>
        <dbReference type="SAM" id="SignalP"/>
    </source>
</evidence>
<dbReference type="GO" id="GO:0006801">
    <property type="term" value="P:superoxide metabolic process"/>
    <property type="evidence" value="ECO:0007669"/>
    <property type="project" value="InterPro"/>
</dbReference>
<keyword evidence="5" id="KW-1185">Reference proteome</keyword>
<dbReference type="InterPro" id="IPR001424">
    <property type="entry name" value="SOD_Cu_Zn_dom"/>
</dbReference>
<dbReference type="InterPro" id="IPR036423">
    <property type="entry name" value="SOD-like_Cu/Zn_dom_sf"/>
</dbReference>